<accession>A0A485KC26</accession>
<proteinExistence type="predicted"/>
<evidence type="ECO:0000313" key="2">
    <source>
        <dbReference type="EMBL" id="VFT79176.1"/>
    </source>
</evidence>
<dbReference type="InterPro" id="IPR052050">
    <property type="entry name" value="SecEffector_AnkRepeat"/>
</dbReference>
<sequence length="513" mass="56266">MPSPFTTVLCSPDLVSLVGRFQDGLPEDILPFRSVLTGYSKRLKPSSLDLAAIADIDALVRPWLTRHGHTRLHHMCCSLSLRRDTLLLYAAYVGDIALMDTLLTRFPSSASEHLPLVKLAIAGGSVPTVTYLQATRGFALSPASVLKMAATFGHVSMLEAVESLLPPMAYYSPLKLAMRRDHVAVVAYLLPKCTSDLLSHAMTDAVSHAAMQCLRALPHGIAPLDVKPFYDAGKRGRVDVLSFFLDQPDDVSRPYTRADMISATLLGVLRGDHDVTLVQQVVGLTTDAILSPIHFDAAVQRLCVATMALVWANPSRWRAHSVLVWTSAYNHGLLKAVKHGSLAMVQCLVSQGGSQFSVDWSKLLVDAASVRQVAIVKWLVESKSVVPADGPTLERALMGVAKSSRSHLKAAALELLDYLASRLGPEYDWPTSFVLQTASTERYVFQFFWSRWWPIQVPDTRQSVGHACLVAAAEQGKLKSVEMLVLDFNVCVTEDVLEAAKQSHCTRLVDFLR</sequence>
<dbReference type="InterPro" id="IPR036770">
    <property type="entry name" value="Ankyrin_rpt-contain_sf"/>
</dbReference>
<dbReference type="Proteomes" id="UP000332933">
    <property type="component" value="Unassembled WGS sequence"/>
</dbReference>
<dbReference type="EMBL" id="CAADRA010000190">
    <property type="protein sequence ID" value="VFT79176.1"/>
    <property type="molecule type" value="Genomic_DNA"/>
</dbReference>
<evidence type="ECO:0000313" key="3">
    <source>
        <dbReference type="Proteomes" id="UP000332933"/>
    </source>
</evidence>
<reference evidence="1" key="2">
    <citation type="submission" date="2019-06" db="EMBL/GenBank/DDBJ databases">
        <title>Genomics analysis of Aphanomyces spp. identifies a new class of oomycete effector associated with host adaptation.</title>
        <authorList>
            <person name="Gaulin E."/>
        </authorList>
    </citation>
    <scope>NUCLEOTIDE SEQUENCE</scope>
    <source>
        <strain evidence="1">CBS 578.67</strain>
    </source>
</reference>
<dbReference type="SMART" id="SM00248">
    <property type="entry name" value="ANK"/>
    <property type="match status" value="5"/>
</dbReference>
<evidence type="ECO:0000313" key="1">
    <source>
        <dbReference type="EMBL" id="KAF0717985.1"/>
    </source>
</evidence>
<dbReference type="InterPro" id="IPR002110">
    <property type="entry name" value="Ankyrin_rpt"/>
</dbReference>
<organism evidence="2 3">
    <name type="scientific">Aphanomyces stellatus</name>
    <dbReference type="NCBI Taxonomy" id="120398"/>
    <lineage>
        <taxon>Eukaryota</taxon>
        <taxon>Sar</taxon>
        <taxon>Stramenopiles</taxon>
        <taxon>Oomycota</taxon>
        <taxon>Saprolegniomycetes</taxon>
        <taxon>Saprolegniales</taxon>
        <taxon>Verrucalvaceae</taxon>
        <taxon>Aphanomyces</taxon>
    </lineage>
</organism>
<dbReference type="EMBL" id="VJMH01000190">
    <property type="protein sequence ID" value="KAF0717985.1"/>
    <property type="molecule type" value="Genomic_DNA"/>
</dbReference>
<keyword evidence="3" id="KW-1185">Reference proteome</keyword>
<reference evidence="2 3" key="1">
    <citation type="submission" date="2019-03" db="EMBL/GenBank/DDBJ databases">
        <authorList>
            <person name="Gaulin E."/>
            <person name="Dumas B."/>
        </authorList>
    </citation>
    <scope>NUCLEOTIDE SEQUENCE [LARGE SCALE GENOMIC DNA]</scope>
    <source>
        <strain evidence="2">CBS 568.67</strain>
    </source>
</reference>
<protein>
    <submittedName>
        <fullName evidence="2">Aste57867_1971 protein</fullName>
    </submittedName>
</protein>
<gene>
    <name evidence="2" type="primary">Aste57867_1971</name>
    <name evidence="1" type="ORF">As57867_001969</name>
    <name evidence="2" type="ORF">ASTE57867_1971</name>
</gene>
<name>A0A485KC26_9STRA</name>
<dbReference type="AlphaFoldDB" id="A0A485KC26"/>
<dbReference type="Gene3D" id="1.25.40.20">
    <property type="entry name" value="Ankyrin repeat-containing domain"/>
    <property type="match status" value="2"/>
</dbReference>
<dbReference type="PANTHER" id="PTHR46586">
    <property type="entry name" value="ANKYRIN REPEAT-CONTAINING PROTEIN"/>
    <property type="match status" value="1"/>
</dbReference>
<dbReference type="SUPFAM" id="SSF48403">
    <property type="entry name" value="Ankyrin repeat"/>
    <property type="match status" value="1"/>
</dbReference>
<dbReference type="PANTHER" id="PTHR46586:SF3">
    <property type="entry name" value="ANKYRIN REPEAT-CONTAINING PROTEIN"/>
    <property type="match status" value="1"/>
</dbReference>